<keyword evidence="2" id="KW-1185">Reference proteome</keyword>
<dbReference type="InParanoid" id="A0A0H2RMW5"/>
<evidence type="ECO:0000313" key="2">
    <source>
        <dbReference type="Proteomes" id="UP000053477"/>
    </source>
</evidence>
<accession>A0A0H2RMW5</accession>
<sequence>MAQTLPEDVLYAIFFHALPSKFVLMTIEPSNKPWMVPPLTFSLVCRSWRLLVLSRPNLWSKISFESRIESGKDYRDPRIKPALIQWLSRSSSSPLWIDLEVDGDISGYVPDEILPLFLQECHRWSTVHINVESGVRFARERNPTTFTIRCLAPLTFFSAKLVGSRSPVACIDLSHNIASNYAHLEQLSIGVGTTVCLPQIRDALRLPHLRSLYYRTLGRGRTLESLQCILSASPNLEILEIENPPILPILTPGSVLLPRLRSLSLGTTASYLDLLSCPFLREFTYDIEFPRDLERTEDRAILELQRIRDFLLRAQASPALPLEILKLGWLEVKGIVNLNHATALKELLVQLKSLKTLVLHDYALNRAVIEMLTVPTEGPLEAILCPSLCAITLGDSYPNQHRDFTEEMMEELIVSRWKAGRLRTVTLSFLWLISGAILFRRRISEYIKEGLEVNTDIMYFRARHAR</sequence>
<dbReference type="InterPro" id="IPR032675">
    <property type="entry name" value="LRR_dom_sf"/>
</dbReference>
<proteinExistence type="predicted"/>
<dbReference type="OrthoDB" id="2269034at2759"/>
<reference evidence="1 2" key="1">
    <citation type="submission" date="2015-04" db="EMBL/GenBank/DDBJ databases">
        <title>Complete genome sequence of Schizopora paradoxa KUC8140, a cosmopolitan wood degrader in East Asia.</title>
        <authorList>
            <consortium name="DOE Joint Genome Institute"/>
            <person name="Min B."/>
            <person name="Park H."/>
            <person name="Jang Y."/>
            <person name="Kim J.-J."/>
            <person name="Kim K.H."/>
            <person name="Pangilinan J."/>
            <person name="Lipzen A."/>
            <person name="Riley R."/>
            <person name="Grigoriev I.V."/>
            <person name="Spatafora J.W."/>
            <person name="Choi I.-G."/>
        </authorList>
    </citation>
    <scope>NUCLEOTIDE SEQUENCE [LARGE SCALE GENOMIC DNA]</scope>
    <source>
        <strain evidence="1 2">KUC8140</strain>
    </source>
</reference>
<protein>
    <recommendedName>
        <fullName evidence="3">F-box domain-containing protein</fullName>
    </recommendedName>
</protein>
<dbReference type="EMBL" id="KQ086017">
    <property type="protein sequence ID" value="KLO10798.1"/>
    <property type="molecule type" value="Genomic_DNA"/>
</dbReference>
<dbReference type="SUPFAM" id="SSF52047">
    <property type="entry name" value="RNI-like"/>
    <property type="match status" value="1"/>
</dbReference>
<dbReference type="Proteomes" id="UP000053477">
    <property type="component" value="Unassembled WGS sequence"/>
</dbReference>
<name>A0A0H2RMW5_9AGAM</name>
<organism evidence="1 2">
    <name type="scientific">Schizopora paradoxa</name>
    <dbReference type="NCBI Taxonomy" id="27342"/>
    <lineage>
        <taxon>Eukaryota</taxon>
        <taxon>Fungi</taxon>
        <taxon>Dikarya</taxon>
        <taxon>Basidiomycota</taxon>
        <taxon>Agaricomycotina</taxon>
        <taxon>Agaricomycetes</taxon>
        <taxon>Hymenochaetales</taxon>
        <taxon>Schizoporaceae</taxon>
        <taxon>Schizopora</taxon>
    </lineage>
</organism>
<dbReference type="Gene3D" id="3.80.10.10">
    <property type="entry name" value="Ribonuclease Inhibitor"/>
    <property type="match status" value="1"/>
</dbReference>
<dbReference type="AlphaFoldDB" id="A0A0H2RMW5"/>
<evidence type="ECO:0000313" key="1">
    <source>
        <dbReference type="EMBL" id="KLO10798.1"/>
    </source>
</evidence>
<evidence type="ECO:0008006" key="3">
    <source>
        <dbReference type="Google" id="ProtNLM"/>
    </source>
</evidence>
<gene>
    <name evidence="1" type="ORF">SCHPADRAFT_930337</name>
</gene>